<reference evidence="1 2" key="1">
    <citation type="journal article" date="2015" name="Genome Announc.">
        <title>Complete Genome Sequence of Cupriavidus basilensis 4G11, Isolated from the Oak Ridge Field Research Center Site.</title>
        <authorList>
            <person name="Ray J."/>
            <person name="Waters R.J."/>
            <person name="Skerker J.M."/>
            <person name="Kuehl J.V."/>
            <person name="Price M.N."/>
            <person name="Huang J."/>
            <person name="Chakraborty R."/>
            <person name="Arkin A.P."/>
            <person name="Deutschbauer A."/>
        </authorList>
    </citation>
    <scope>NUCLEOTIDE SEQUENCE [LARGE SCALE GENOMIC DNA]</scope>
    <source>
        <strain evidence="1">4G11</strain>
    </source>
</reference>
<dbReference type="AlphaFoldDB" id="A0A0C4YHX5"/>
<dbReference type="STRING" id="68895.RR42_m2949"/>
<accession>A0A0C4YHX5</accession>
<evidence type="ECO:0000313" key="2">
    <source>
        <dbReference type="Proteomes" id="UP000031843"/>
    </source>
</evidence>
<dbReference type="Gene3D" id="3.40.50.300">
    <property type="entry name" value="P-loop containing nucleotide triphosphate hydrolases"/>
    <property type="match status" value="1"/>
</dbReference>
<dbReference type="EMBL" id="CP010536">
    <property type="protein sequence ID" value="AJG20321.1"/>
    <property type="molecule type" value="Genomic_DNA"/>
</dbReference>
<dbReference type="SUPFAM" id="SSF52540">
    <property type="entry name" value="P-loop containing nucleoside triphosphate hydrolases"/>
    <property type="match status" value="1"/>
</dbReference>
<proteinExistence type="predicted"/>
<keyword evidence="2" id="KW-1185">Reference proteome</keyword>
<organism evidence="1 2">
    <name type="scientific">Cupriavidus basilensis</name>
    <dbReference type="NCBI Taxonomy" id="68895"/>
    <lineage>
        <taxon>Bacteria</taxon>
        <taxon>Pseudomonadati</taxon>
        <taxon>Pseudomonadota</taxon>
        <taxon>Betaproteobacteria</taxon>
        <taxon>Burkholderiales</taxon>
        <taxon>Burkholderiaceae</taxon>
        <taxon>Cupriavidus</taxon>
    </lineage>
</organism>
<gene>
    <name evidence="1" type="ORF">RR42_m2949</name>
</gene>
<dbReference type="OrthoDB" id="69313at2"/>
<dbReference type="RefSeq" id="WP_043348066.1">
    <property type="nucleotide sequence ID" value="NZ_CP010536.1"/>
</dbReference>
<dbReference type="InterPro" id="IPR027417">
    <property type="entry name" value="P-loop_NTPase"/>
</dbReference>
<evidence type="ECO:0000313" key="1">
    <source>
        <dbReference type="EMBL" id="AJG20321.1"/>
    </source>
</evidence>
<dbReference type="KEGG" id="cbw:RR42_m2949"/>
<sequence length="231" mass="25793">MSYIHFIGGEKGGVGKSLVARLLAQHFIDRSMPFLGFDTDKSHGALLRFYADFAAPAVLDKHDSLDPIIEHAVEDPQRRILVDLAAQTQHALAKWMDDADVLALAEAHGLTLTWWHVMDAGRDSVDLLRQWLDQFGGRIKLVLVLNEVRGDRFEILEASGERARAEALGASVMTLRHLPDTTMQKIDQQSTSFWAAVNHPDRATTGLGMLERQRVKVWLNRAYGEMAALAL</sequence>
<dbReference type="Proteomes" id="UP000031843">
    <property type="component" value="Chromosome main"/>
</dbReference>
<name>A0A0C4YHX5_9BURK</name>
<evidence type="ECO:0008006" key="3">
    <source>
        <dbReference type="Google" id="ProtNLM"/>
    </source>
</evidence>
<protein>
    <recommendedName>
        <fullName evidence="3">Mobilization protein</fullName>
    </recommendedName>
</protein>